<dbReference type="EMBL" id="ACEC01000044">
    <property type="protein sequence ID" value="EEG31099.1"/>
    <property type="molecule type" value="Genomic_DNA"/>
</dbReference>
<feature type="region of interest" description="Disordered" evidence="1">
    <location>
        <begin position="53"/>
        <end position="93"/>
    </location>
</feature>
<evidence type="ECO:0000313" key="3">
    <source>
        <dbReference type="Proteomes" id="UP000003340"/>
    </source>
</evidence>
<dbReference type="Proteomes" id="UP000003340">
    <property type="component" value="Unassembled WGS sequence"/>
</dbReference>
<name>C0EBP5_9FIRM</name>
<dbReference type="HOGENOM" id="CLU_2394577_0_0_9"/>
<proteinExistence type="predicted"/>
<accession>C0EBP5</accession>
<sequence>MSQTALHRVRPLDALDGMRERLPETQILRSEGDLYDSLLGKIALYNQGEQRGLDKTAQVVKSSQRKATETTQLPGSYPSRIPSRQRASCFSRN</sequence>
<keyword evidence="3" id="KW-1185">Reference proteome</keyword>
<reference evidence="2 3" key="1">
    <citation type="submission" date="2009-01" db="EMBL/GenBank/DDBJ databases">
        <authorList>
            <person name="Fulton L."/>
            <person name="Clifton S."/>
            <person name="Fulton B."/>
            <person name="Xu J."/>
            <person name="Minx P."/>
            <person name="Pepin K.H."/>
            <person name="Johnson M."/>
            <person name="Bhonagiri V."/>
            <person name="Nash W.E."/>
            <person name="Mardis E.R."/>
            <person name="Wilson R.K."/>
        </authorList>
    </citation>
    <scope>NUCLEOTIDE SEQUENCE [LARGE SCALE GENOMIC DNA]</scope>
    <source>
        <strain evidence="2 3">DSM 5476</strain>
    </source>
</reference>
<organism evidence="2 3">
    <name type="scientific">[Clostridium] methylpentosum DSM 5476</name>
    <dbReference type="NCBI Taxonomy" id="537013"/>
    <lineage>
        <taxon>Bacteria</taxon>
        <taxon>Bacillati</taxon>
        <taxon>Bacillota</taxon>
        <taxon>Clostridia</taxon>
        <taxon>Eubacteriales</taxon>
        <taxon>Oscillospiraceae</taxon>
        <taxon>Oscillospiraceae incertae sedis</taxon>
    </lineage>
</organism>
<protein>
    <submittedName>
        <fullName evidence="2">Uncharacterized protein</fullName>
    </submittedName>
</protein>
<reference evidence="2 3" key="2">
    <citation type="submission" date="2009-02" db="EMBL/GenBank/DDBJ databases">
        <title>Draft genome sequence of Clostridium methylpentosum (DSM 5476).</title>
        <authorList>
            <person name="Sudarsanam P."/>
            <person name="Ley R."/>
            <person name="Guruge J."/>
            <person name="Turnbaugh P.J."/>
            <person name="Mahowald M."/>
            <person name="Liep D."/>
            <person name="Gordon J."/>
        </authorList>
    </citation>
    <scope>NUCLEOTIDE SEQUENCE [LARGE SCALE GENOMIC DNA]</scope>
    <source>
        <strain evidence="2 3">DSM 5476</strain>
    </source>
</reference>
<dbReference type="AlphaFoldDB" id="C0EBP5"/>
<evidence type="ECO:0000313" key="2">
    <source>
        <dbReference type="EMBL" id="EEG31099.1"/>
    </source>
</evidence>
<gene>
    <name evidence="2" type="ORF">CLOSTMETH_01263</name>
</gene>
<comment type="caution">
    <text evidence="2">The sequence shown here is derived from an EMBL/GenBank/DDBJ whole genome shotgun (WGS) entry which is preliminary data.</text>
</comment>
<evidence type="ECO:0000256" key="1">
    <source>
        <dbReference type="SAM" id="MobiDB-lite"/>
    </source>
</evidence>